<gene>
    <name evidence="1" type="ORF">CLBCK_08360</name>
</gene>
<proteinExistence type="predicted"/>
<sequence length="220" mass="26082">MNLWGDLLKYKKGRKNNSFKNICCYDKNCCIYSDEPYEFRFIGGTPDGRIIVPNSKIYAPSDVRKIVLKKNSVSIKSSKIERIRTINRRDNRYIEVIIKYKVSFCIKLYNKYNHLYKMKCYIDKYPMPNNQSFSKDFIRVYSIATTRILINCGKRDICKDSPNPKVTLYDKACIKNINYKYCKEKKYISFYDVNCEEYVLIRVGILILGKMKVVFNKNIC</sequence>
<comment type="caution">
    <text evidence="1">The sequence shown here is derived from an EMBL/GenBank/DDBJ whole genome shotgun (WGS) entry which is preliminary data.</text>
</comment>
<dbReference type="AlphaFoldDB" id="A0A1S8SDV3"/>
<dbReference type="Proteomes" id="UP000190973">
    <property type="component" value="Unassembled WGS sequence"/>
</dbReference>
<evidence type="ECO:0000313" key="1">
    <source>
        <dbReference type="EMBL" id="OOM63701.1"/>
    </source>
</evidence>
<dbReference type="EMBL" id="LZZI01000009">
    <property type="protein sequence ID" value="OOM63701.1"/>
    <property type="molecule type" value="Genomic_DNA"/>
</dbReference>
<organism evidence="1 2">
    <name type="scientific">Clostridium beijerinckii</name>
    <name type="common">Clostridium MP</name>
    <dbReference type="NCBI Taxonomy" id="1520"/>
    <lineage>
        <taxon>Bacteria</taxon>
        <taxon>Bacillati</taxon>
        <taxon>Bacillota</taxon>
        <taxon>Clostridia</taxon>
        <taxon>Eubacteriales</taxon>
        <taxon>Clostridiaceae</taxon>
        <taxon>Clostridium</taxon>
    </lineage>
</organism>
<name>A0A1S8SDV3_CLOBE</name>
<protein>
    <submittedName>
        <fullName evidence="1">Uncharacterized protein</fullName>
    </submittedName>
</protein>
<accession>A0A1S8SDV3</accession>
<evidence type="ECO:0000313" key="2">
    <source>
        <dbReference type="Proteomes" id="UP000190973"/>
    </source>
</evidence>
<reference evidence="1 2" key="1">
    <citation type="submission" date="2016-05" db="EMBL/GenBank/DDBJ databases">
        <title>Microbial solvent formation.</title>
        <authorList>
            <person name="Poehlein A."/>
            <person name="Montoya Solano J.D."/>
            <person name="Flitsch S."/>
            <person name="Krabben P."/>
            <person name="Duerre P."/>
            <person name="Daniel R."/>
        </authorList>
    </citation>
    <scope>NUCLEOTIDE SEQUENCE [LARGE SCALE GENOMIC DNA]</scope>
    <source>
        <strain evidence="1 2">DSM 53</strain>
    </source>
</reference>